<keyword evidence="5 9" id="KW-0472">Membrane</keyword>
<feature type="transmembrane region" description="Helical" evidence="9">
    <location>
        <begin position="171"/>
        <end position="192"/>
    </location>
</feature>
<name>A0A0V1EDY0_TRIPS</name>
<feature type="transmembrane region" description="Helical" evidence="9">
    <location>
        <begin position="90"/>
        <end position="110"/>
    </location>
</feature>
<evidence type="ECO:0000313" key="11">
    <source>
        <dbReference type="EMBL" id="KRY72041.1"/>
    </source>
</evidence>
<evidence type="ECO:0000256" key="4">
    <source>
        <dbReference type="ARBA" id="ARBA00023040"/>
    </source>
</evidence>
<keyword evidence="6 11" id="KW-0675">Receptor</keyword>
<dbReference type="SMART" id="SM01381">
    <property type="entry name" value="7TM_GPCR_Srsx"/>
    <property type="match status" value="1"/>
</dbReference>
<evidence type="ECO:0000313" key="12">
    <source>
        <dbReference type="Proteomes" id="UP000054632"/>
    </source>
</evidence>
<evidence type="ECO:0000259" key="10">
    <source>
        <dbReference type="PROSITE" id="PS50262"/>
    </source>
</evidence>
<dbReference type="InterPro" id="IPR000276">
    <property type="entry name" value="GPCR_Rhodpsn"/>
</dbReference>
<dbReference type="GO" id="GO:0004930">
    <property type="term" value="F:G protein-coupled receptor activity"/>
    <property type="evidence" value="ECO:0007669"/>
    <property type="project" value="UniProtKB-KW"/>
</dbReference>
<dbReference type="PRINTS" id="PR00237">
    <property type="entry name" value="GPCRRHODOPSN"/>
</dbReference>
<dbReference type="PANTHER" id="PTHR24243:SF230">
    <property type="entry name" value="G-PROTEIN COUPLED RECEPTORS FAMILY 1 PROFILE DOMAIN-CONTAINING PROTEIN"/>
    <property type="match status" value="1"/>
</dbReference>
<keyword evidence="2 9" id="KW-0812">Transmembrane</keyword>
<feature type="domain" description="G-protein coupled receptors family 1 profile" evidence="10">
    <location>
        <begin position="69"/>
        <end position="376"/>
    </location>
</feature>
<dbReference type="AlphaFoldDB" id="A0A0V1EDY0"/>
<evidence type="ECO:0000256" key="8">
    <source>
        <dbReference type="SAM" id="MobiDB-lite"/>
    </source>
</evidence>
<keyword evidence="3 9" id="KW-1133">Transmembrane helix</keyword>
<organism evidence="11 12">
    <name type="scientific">Trichinella pseudospiralis</name>
    <name type="common">Parasitic roundworm</name>
    <dbReference type="NCBI Taxonomy" id="6337"/>
    <lineage>
        <taxon>Eukaryota</taxon>
        <taxon>Metazoa</taxon>
        <taxon>Ecdysozoa</taxon>
        <taxon>Nematoda</taxon>
        <taxon>Enoplea</taxon>
        <taxon>Dorylaimia</taxon>
        <taxon>Trichinellida</taxon>
        <taxon>Trichinellidae</taxon>
        <taxon>Trichinella</taxon>
    </lineage>
</organism>
<evidence type="ECO:0000256" key="6">
    <source>
        <dbReference type="ARBA" id="ARBA00023170"/>
    </source>
</evidence>
<evidence type="ECO:0000256" key="3">
    <source>
        <dbReference type="ARBA" id="ARBA00022989"/>
    </source>
</evidence>
<dbReference type="Gene3D" id="1.20.1070.10">
    <property type="entry name" value="Rhodopsin 7-helix transmembrane proteins"/>
    <property type="match status" value="1"/>
</dbReference>
<sequence>MMRLNLFLAYDIARLDNWMNSNGSTTTVQQLMMENMSTVYDDLEARVLSTLRQVNFWYLFVVITVGIFGNMLAVMTIVRSRLMKISSNHYLIALTCSDSVFLLSLFLIWLSKLNVAVYHRDGFCQLVLFCLNCSSWLSSWYTMILTVERYFVVFFPLSRAAACSIGRTRRIICLALPFPVLFNIWIIVATGVNETGACNMIESYYYAGMVLNWIDTVMSFVIPAIVITACNIAICYKVYSRANAFAELKGSKSTTTGKNTRCSAAGSGLELPLMRRHGGGGGGGGGAGYSGGGGSSSSGHAGRPAGSQERKITQSLVTLSCVFVALNVPSYSLRLRDYVLVATGQIPQNQPLSEIILENVFNLIYYTNFSINFFVYCLSSENFRSAAWQLWNEWLPAFRLRKRAAAIAL</sequence>
<evidence type="ECO:0000256" key="1">
    <source>
        <dbReference type="ARBA" id="ARBA00004141"/>
    </source>
</evidence>
<gene>
    <name evidence="11" type="primary">GHSR</name>
    <name evidence="11" type="ORF">T4A_9858</name>
</gene>
<reference evidence="11 12" key="1">
    <citation type="submission" date="2015-01" db="EMBL/GenBank/DDBJ databases">
        <title>Evolution of Trichinella species and genotypes.</title>
        <authorList>
            <person name="Korhonen P.K."/>
            <person name="Edoardo P."/>
            <person name="Giuseppe L.R."/>
            <person name="Gasser R.B."/>
        </authorList>
    </citation>
    <scope>NUCLEOTIDE SEQUENCE [LARGE SCALE GENOMIC DNA]</scope>
    <source>
        <strain evidence="11">ISS13</strain>
    </source>
</reference>
<protein>
    <submittedName>
        <fullName evidence="11">Growth hormone secretagogue receptor type 1</fullName>
    </submittedName>
</protein>
<comment type="subcellular location">
    <subcellularLocation>
        <location evidence="1">Membrane</location>
        <topology evidence="1">Multi-pass membrane protein</topology>
    </subcellularLocation>
</comment>
<dbReference type="InterPro" id="IPR017452">
    <property type="entry name" value="GPCR_Rhodpsn_7TM"/>
</dbReference>
<comment type="caution">
    <text evidence="11">The sequence shown here is derived from an EMBL/GenBank/DDBJ whole genome shotgun (WGS) entry which is preliminary data.</text>
</comment>
<dbReference type="GO" id="GO:0005886">
    <property type="term" value="C:plasma membrane"/>
    <property type="evidence" value="ECO:0007669"/>
    <property type="project" value="TreeGrafter"/>
</dbReference>
<feature type="compositionally biased region" description="Low complexity" evidence="8">
    <location>
        <begin position="297"/>
        <end position="306"/>
    </location>
</feature>
<feature type="transmembrane region" description="Helical" evidence="9">
    <location>
        <begin position="140"/>
        <end position="159"/>
    </location>
</feature>
<dbReference type="PANTHER" id="PTHR24243">
    <property type="entry name" value="G-PROTEIN COUPLED RECEPTOR"/>
    <property type="match status" value="1"/>
</dbReference>
<feature type="transmembrane region" description="Helical" evidence="9">
    <location>
        <begin position="56"/>
        <end position="78"/>
    </location>
</feature>
<keyword evidence="4" id="KW-0297">G-protein coupled receptor</keyword>
<evidence type="ECO:0000256" key="7">
    <source>
        <dbReference type="ARBA" id="ARBA00023224"/>
    </source>
</evidence>
<evidence type="ECO:0000256" key="9">
    <source>
        <dbReference type="SAM" id="Phobius"/>
    </source>
</evidence>
<dbReference type="EMBL" id="JYDR01000049">
    <property type="protein sequence ID" value="KRY72041.1"/>
    <property type="molecule type" value="Genomic_DNA"/>
</dbReference>
<feature type="compositionally biased region" description="Gly residues" evidence="8">
    <location>
        <begin position="281"/>
        <end position="296"/>
    </location>
</feature>
<evidence type="ECO:0000256" key="5">
    <source>
        <dbReference type="ARBA" id="ARBA00023136"/>
    </source>
</evidence>
<evidence type="ECO:0000256" key="2">
    <source>
        <dbReference type="ARBA" id="ARBA00022692"/>
    </source>
</evidence>
<dbReference type="SUPFAM" id="SSF81321">
    <property type="entry name" value="Family A G protein-coupled receptor-like"/>
    <property type="match status" value="1"/>
</dbReference>
<proteinExistence type="predicted"/>
<feature type="transmembrane region" description="Helical" evidence="9">
    <location>
        <begin position="204"/>
        <end position="234"/>
    </location>
</feature>
<feature type="region of interest" description="Disordered" evidence="8">
    <location>
        <begin position="281"/>
        <end position="306"/>
    </location>
</feature>
<keyword evidence="7" id="KW-0807">Transducer</keyword>
<dbReference type="PROSITE" id="PS50262">
    <property type="entry name" value="G_PROTEIN_RECEP_F1_2"/>
    <property type="match status" value="1"/>
</dbReference>
<dbReference type="Proteomes" id="UP000054632">
    <property type="component" value="Unassembled WGS sequence"/>
</dbReference>
<accession>A0A0V1EDY0</accession>
<dbReference type="Pfam" id="PF00001">
    <property type="entry name" value="7tm_1"/>
    <property type="match status" value="1"/>
</dbReference>